<evidence type="ECO:0000313" key="2">
    <source>
        <dbReference type="EMBL" id="RVW85036.1"/>
    </source>
</evidence>
<dbReference type="PANTHER" id="PTHR32108:SF9">
    <property type="entry name" value="REVERSE TRANSCRIPTASE RNASE H-LIKE DOMAIN-CONTAINING PROTEIN"/>
    <property type="match status" value="1"/>
</dbReference>
<dbReference type="PANTHER" id="PTHR32108">
    <property type="entry name" value="DNA-DIRECTED RNA POLYMERASE SUBUNIT ALPHA"/>
    <property type="match status" value="1"/>
</dbReference>
<dbReference type="AlphaFoldDB" id="A0A438HKR5"/>
<proteinExistence type="predicted"/>
<dbReference type="Proteomes" id="UP000288805">
    <property type="component" value="Unassembled WGS sequence"/>
</dbReference>
<reference evidence="2 3" key="1">
    <citation type="journal article" date="2018" name="PLoS Genet.">
        <title>Population sequencing reveals clonal diversity and ancestral inbreeding in the grapevine cultivar Chardonnay.</title>
        <authorList>
            <person name="Roach M.J."/>
            <person name="Johnson D.L."/>
            <person name="Bohlmann J."/>
            <person name="van Vuuren H.J."/>
            <person name="Jones S.J."/>
            <person name="Pretorius I.S."/>
            <person name="Schmidt S.A."/>
            <person name="Borneman A.R."/>
        </authorList>
    </citation>
    <scope>NUCLEOTIDE SEQUENCE [LARGE SCALE GENOMIC DNA]</scope>
    <source>
        <strain evidence="3">cv. Chardonnay</strain>
        <tissue evidence="2">Leaf</tissue>
    </source>
</reference>
<gene>
    <name evidence="2" type="ORF">CK203_037649</name>
</gene>
<comment type="caution">
    <text evidence="2">The sequence shown here is derived from an EMBL/GenBank/DDBJ whole genome shotgun (WGS) entry which is preliminary data.</text>
</comment>
<sequence length="370" mass="40828">MREPSPLENPLGTRESACVEVMTTLHGSTLSSWRRAEGCVPPEGTITSARDPLTHSFYLIEPPLPCSWDDFDGAPVASLPTHFRMLKIEKYTSIGCPKIHLRLYSSVMRDHRIARGLWPESSPSDSKGKKPSGGQRPRDVSVICSVGSRSPKRYQTFGQTSGDYYPQRLRETSYLIPSAPSPINYYSSCIEADTVVLSARMDLHRAYHQGPGHDTDRCSALRHAIQDLIDQARPFDGAISHKEVRREDDEILRQLQSTQARISSWSLLASSSTHRDALIKALSQISMETTTTPEGLIHMMTADKATCIVFLDDDLPPEGSNHTRPLYITIGCSGLRVPSIMLDNGSALNIYPLATTIALGYAPSEFGPST</sequence>
<feature type="region of interest" description="Disordered" evidence="1">
    <location>
        <begin position="115"/>
        <end position="142"/>
    </location>
</feature>
<name>A0A438HKR5_VITVI</name>
<protein>
    <submittedName>
        <fullName evidence="2">Uncharacterized protein</fullName>
    </submittedName>
</protein>
<accession>A0A438HKR5</accession>
<evidence type="ECO:0000313" key="3">
    <source>
        <dbReference type="Proteomes" id="UP000288805"/>
    </source>
</evidence>
<evidence type="ECO:0000256" key="1">
    <source>
        <dbReference type="SAM" id="MobiDB-lite"/>
    </source>
</evidence>
<organism evidence="2 3">
    <name type="scientific">Vitis vinifera</name>
    <name type="common">Grape</name>
    <dbReference type="NCBI Taxonomy" id="29760"/>
    <lineage>
        <taxon>Eukaryota</taxon>
        <taxon>Viridiplantae</taxon>
        <taxon>Streptophyta</taxon>
        <taxon>Embryophyta</taxon>
        <taxon>Tracheophyta</taxon>
        <taxon>Spermatophyta</taxon>
        <taxon>Magnoliopsida</taxon>
        <taxon>eudicotyledons</taxon>
        <taxon>Gunneridae</taxon>
        <taxon>Pentapetalae</taxon>
        <taxon>rosids</taxon>
        <taxon>Vitales</taxon>
        <taxon>Vitaceae</taxon>
        <taxon>Viteae</taxon>
        <taxon>Vitis</taxon>
    </lineage>
</organism>
<dbReference type="EMBL" id="QGNW01000208">
    <property type="protein sequence ID" value="RVW85036.1"/>
    <property type="molecule type" value="Genomic_DNA"/>
</dbReference>